<feature type="region of interest" description="Disordered" evidence="1">
    <location>
        <begin position="63"/>
        <end position="84"/>
    </location>
</feature>
<name>A0A6M3JB09_9ZZZZ</name>
<accession>A0A6M3JB09</accession>
<protein>
    <submittedName>
        <fullName evidence="2">Uncharacterized protein</fullName>
    </submittedName>
</protein>
<proteinExistence type="predicted"/>
<sequence>MAKSNLLRAILGTTKRDTEKKKRYLEHYKKAGPEHAMTYAQWLKEGEQPTYFKGPGLRSTTVEAQLRESKVDTSRFNKKKKQKK</sequence>
<organism evidence="2">
    <name type="scientific">viral metagenome</name>
    <dbReference type="NCBI Taxonomy" id="1070528"/>
    <lineage>
        <taxon>unclassified sequences</taxon>
        <taxon>metagenomes</taxon>
        <taxon>organismal metagenomes</taxon>
    </lineage>
</organism>
<feature type="compositionally biased region" description="Basic and acidic residues" evidence="1">
    <location>
        <begin position="65"/>
        <end position="75"/>
    </location>
</feature>
<evidence type="ECO:0000256" key="1">
    <source>
        <dbReference type="SAM" id="MobiDB-lite"/>
    </source>
</evidence>
<dbReference type="EMBL" id="MT141550">
    <property type="protein sequence ID" value="QJA66187.1"/>
    <property type="molecule type" value="Genomic_DNA"/>
</dbReference>
<gene>
    <name evidence="2" type="ORF">MM415B00360_0049</name>
</gene>
<dbReference type="AlphaFoldDB" id="A0A6M3JB09"/>
<reference evidence="2" key="1">
    <citation type="submission" date="2020-03" db="EMBL/GenBank/DDBJ databases">
        <title>The deep terrestrial virosphere.</title>
        <authorList>
            <person name="Holmfeldt K."/>
            <person name="Nilsson E."/>
            <person name="Simone D."/>
            <person name="Lopez-Fernandez M."/>
            <person name="Wu X."/>
            <person name="de Brujin I."/>
            <person name="Lundin D."/>
            <person name="Andersson A."/>
            <person name="Bertilsson S."/>
            <person name="Dopson M."/>
        </authorList>
    </citation>
    <scope>NUCLEOTIDE SEQUENCE</scope>
    <source>
        <strain evidence="2">MM415B00360</strain>
    </source>
</reference>
<evidence type="ECO:0000313" key="2">
    <source>
        <dbReference type="EMBL" id="QJA66187.1"/>
    </source>
</evidence>